<dbReference type="Gene3D" id="3.30.420.40">
    <property type="match status" value="4"/>
</dbReference>
<dbReference type="CDD" id="cd10211">
    <property type="entry name" value="ASKHA_NBD_Arp5"/>
    <property type="match status" value="1"/>
</dbReference>
<dbReference type="InterPro" id="IPR043129">
    <property type="entry name" value="ATPase_NBD"/>
</dbReference>
<gene>
    <name evidence="2" type="ORF">NEZAVI_LOCUS14345</name>
</gene>
<dbReference type="InterPro" id="IPR004000">
    <property type="entry name" value="Actin"/>
</dbReference>
<dbReference type="PANTHER" id="PTHR11937">
    <property type="entry name" value="ACTIN"/>
    <property type="match status" value="1"/>
</dbReference>
<evidence type="ECO:0000256" key="1">
    <source>
        <dbReference type="RuleBase" id="RU000487"/>
    </source>
</evidence>
<dbReference type="EMBL" id="OV725082">
    <property type="protein sequence ID" value="CAH1406402.1"/>
    <property type="molecule type" value="Genomic_DNA"/>
</dbReference>
<dbReference type="Proteomes" id="UP001152798">
    <property type="component" value="Chromosome 6"/>
</dbReference>
<name>A0A9P0HRG5_NEZVI</name>
<dbReference type="Pfam" id="PF00022">
    <property type="entry name" value="Actin"/>
    <property type="match status" value="2"/>
</dbReference>
<dbReference type="FunFam" id="3.30.420.40:FF:000237">
    <property type="entry name" value="Actin-related protein 5"/>
    <property type="match status" value="1"/>
</dbReference>
<dbReference type="OrthoDB" id="7340501at2759"/>
<dbReference type="SMART" id="SM00268">
    <property type="entry name" value="ACTIN"/>
    <property type="match status" value="1"/>
</dbReference>
<comment type="similarity">
    <text evidence="1">Belongs to the actin family.</text>
</comment>
<dbReference type="Gene3D" id="3.90.640.10">
    <property type="entry name" value="Actin, Chain A, domain 4"/>
    <property type="match status" value="2"/>
</dbReference>
<dbReference type="SUPFAM" id="SSF53067">
    <property type="entry name" value="Actin-like ATPase domain"/>
    <property type="match status" value="2"/>
</dbReference>
<organism evidence="2 3">
    <name type="scientific">Nezara viridula</name>
    <name type="common">Southern green stink bug</name>
    <name type="synonym">Cimex viridulus</name>
    <dbReference type="NCBI Taxonomy" id="85310"/>
    <lineage>
        <taxon>Eukaryota</taxon>
        <taxon>Metazoa</taxon>
        <taxon>Ecdysozoa</taxon>
        <taxon>Arthropoda</taxon>
        <taxon>Hexapoda</taxon>
        <taxon>Insecta</taxon>
        <taxon>Pterygota</taxon>
        <taxon>Neoptera</taxon>
        <taxon>Paraneoptera</taxon>
        <taxon>Hemiptera</taxon>
        <taxon>Heteroptera</taxon>
        <taxon>Panheteroptera</taxon>
        <taxon>Pentatomomorpha</taxon>
        <taxon>Pentatomoidea</taxon>
        <taxon>Pentatomidae</taxon>
        <taxon>Pentatominae</taxon>
        <taxon>Nezara</taxon>
    </lineage>
</organism>
<accession>A0A9P0HRG5</accession>
<evidence type="ECO:0000313" key="2">
    <source>
        <dbReference type="EMBL" id="CAH1406402.1"/>
    </source>
</evidence>
<proteinExistence type="inferred from homology"/>
<dbReference type="GO" id="GO:0060255">
    <property type="term" value="P:regulation of macromolecule metabolic process"/>
    <property type="evidence" value="ECO:0007669"/>
    <property type="project" value="UniProtKB-ARBA"/>
</dbReference>
<keyword evidence="3" id="KW-1185">Reference proteome</keyword>
<evidence type="ECO:0000313" key="3">
    <source>
        <dbReference type="Proteomes" id="UP001152798"/>
    </source>
</evidence>
<protein>
    <recommendedName>
        <fullName evidence="4">Actin-related protein 5</fullName>
    </recommendedName>
</protein>
<sequence length="667" mass="76732">MDYLEFKDHKVSPDQFFSYLDSIKNSNTPIVIENGSYNCRVGWATVEKPLMVFKNCLAKPRKERGKKDGEMQVGNDIVNIEAVRFQLKTQFDRNIVTHCEIQEHIFNYMFSHLGINTETVNHPIIITEAFMNPNYSRSCMSELLFECYGVPSICYAVDSVLSYRNESKNGNTGLIISCGYYSTHVIPIIDGAIDAKHSRRLDIGGYHITSYLHRLLQLKYPVHFAAITLSRTEELLHEHCHVAVDYLEELRKWSDGDYYDQNIKCFQLPYTSQSSLTPEQQKERRRELARRLIEINARKREEKLAEDEEQLNQLLAIQDLQDEGEETEFQKAVSDFGLNSCEDLPKMIGQIQARIEKTRQKIVAANTSEDPITEEPKQKIMKFQTPKGEEDFKSWVEGVRRKREEILEKRAIRRQRRSDMAKRKTAASFERMRLISQLARNEKRDDDFGLRDEDWDVYKAINKEGGDTDSEGETEKLLELEQVLKAHDPSFWSEGIEAPGETHRLHVGVERFRAPELLFQPSMFGCHQAGLAEVIEYVLNGYDEDMANKLSKEVFITGGLANLSGLKDRIIAELTQIRPFRSKIAVQVANSPSLSAWYKARDMARNLSWLKSSSITKEDFLEKGYEYLKEHCVSNPYTSSPAPITQIEGAVHNAPSIVSEEIEIDVI</sequence>
<reference evidence="2" key="1">
    <citation type="submission" date="2022-01" db="EMBL/GenBank/DDBJ databases">
        <authorList>
            <person name="King R."/>
        </authorList>
    </citation>
    <scope>NUCLEOTIDE SEQUENCE</scope>
</reference>
<evidence type="ECO:0008006" key="4">
    <source>
        <dbReference type="Google" id="ProtNLM"/>
    </source>
</evidence>
<dbReference type="AlphaFoldDB" id="A0A9P0HRG5"/>
<dbReference type="FunFam" id="3.90.640.10:FF:000016">
    <property type="entry name" value="ARP5 actin-related protein 5 homolog"/>
    <property type="match status" value="1"/>
</dbReference>